<sequence>MSLSGENQTQERDSFGKMVGRVANPAHSAGLLKRGVACWKQRGTEAVFREISYRINLATRGEDWRFRADLPLKRELRAQKAQQMQYMPLVSIVVPVYNTPMKFFRQLIKSVKAQSYQNWELVLVDASDPRFRALGKYTARQRDKRIRYCRIAKNNGISENTNIGMAEAQGEYIALLDHDDALSPSALYEMVRTINETGADMLYSDEIVLDAKLKHLCEYHFKPDYSPDTLRGCNYITHFLVFRKALLTQTGGERSAMDGAQDYDLILRLTEKAQRVVHVPKVLYYWRRHGQSTASDMSVKPQALQAGAAAVQEHLNRVGLRGTVEPIQGCPGAYRTRYEVQGNPLVTVLIPNKDHVQDLHRCLAALYRNSGWRNMEVVIIENNSTEQETFDFYQKITHALSDLRVIRYEGAFNFSAINNFGAQHANGEYLLLLNNDVEMTTPDFLREMLSYAQRADVGAVGAKLIYPDRTVQHAGVFIGLGGSAGHNHKGHPAESAGDMYRLATTQNMSAVTGACLMVKTELYRAAGGLDETNFAVAYNDVDFCLRLRGHGLLNVMTPFAAGVHYESKSRGDDTKSGGEKQQRYEREKACFVHKYRELMEKGDPYYNPHLTLLYENYGWR</sequence>
<dbReference type="PANTHER" id="PTHR43179:SF7">
    <property type="entry name" value="RHAMNOSYLTRANSFERASE WBBL"/>
    <property type="match status" value="1"/>
</dbReference>
<dbReference type="CDD" id="cd04186">
    <property type="entry name" value="GT_2_like_c"/>
    <property type="match status" value="1"/>
</dbReference>
<gene>
    <name evidence="2" type="ORF">H9943_09980</name>
</gene>
<organism evidence="2 3">
    <name type="scientific">Candidatus Ruthenibacterium avium</name>
    <dbReference type="NCBI Taxonomy" id="2838751"/>
    <lineage>
        <taxon>Bacteria</taxon>
        <taxon>Bacillati</taxon>
        <taxon>Bacillota</taxon>
        <taxon>Clostridia</taxon>
        <taxon>Eubacteriales</taxon>
        <taxon>Oscillospiraceae</taxon>
        <taxon>Ruthenibacterium</taxon>
    </lineage>
</organism>
<reference evidence="2" key="2">
    <citation type="submission" date="2021-04" db="EMBL/GenBank/DDBJ databases">
        <authorList>
            <person name="Gilroy R."/>
        </authorList>
    </citation>
    <scope>NUCLEOTIDE SEQUENCE</scope>
    <source>
        <strain evidence="2">ChiBcec8-14828</strain>
    </source>
</reference>
<feature type="domain" description="Glycosyltransferase 2-like" evidence="1">
    <location>
        <begin position="347"/>
        <end position="466"/>
    </location>
</feature>
<name>A0A9D2M3D4_9FIRM</name>
<reference evidence="2" key="1">
    <citation type="journal article" date="2021" name="PeerJ">
        <title>Extensive microbial diversity within the chicken gut microbiome revealed by metagenomics and culture.</title>
        <authorList>
            <person name="Gilroy R."/>
            <person name="Ravi A."/>
            <person name="Getino M."/>
            <person name="Pursley I."/>
            <person name="Horton D.L."/>
            <person name="Alikhan N.F."/>
            <person name="Baker D."/>
            <person name="Gharbi K."/>
            <person name="Hall N."/>
            <person name="Watson M."/>
            <person name="Adriaenssens E.M."/>
            <person name="Foster-Nyarko E."/>
            <person name="Jarju S."/>
            <person name="Secka A."/>
            <person name="Antonio M."/>
            <person name="Oren A."/>
            <person name="Chaudhuri R.R."/>
            <person name="La Ragione R."/>
            <person name="Hildebrand F."/>
            <person name="Pallen M.J."/>
        </authorList>
    </citation>
    <scope>NUCLEOTIDE SEQUENCE</scope>
    <source>
        <strain evidence="2">ChiBcec8-14828</strain>
    </source>
</reference>
<dbReference type="InterPro" id="IPR001173">
    <property type="entry name" value="Glyco_trans_2-like"/>
</dbReference>
<dbReference type="AlphaFoldDB" id="A0A9D2M3D4"/>
<dbReference type="CDD" id="cd04184">
    <property type="entry name" value="GT2_RfbC_Mx_like"/>
    <property type="match status" value="1"/>
</dbReference>
<proteinExistence type="predicted"/>
<dbReference type="GO" id="GO:0016757">
    <property type="term" value="F:glycosyltransferase activity"/>
    <property type="evidence" value="ECO:0007669"/>
    <property type="project" value="UniProtKB-KW"/>
</dbReference>
<protein>
    <submittedName>
        <fullName evidence="2">Glycosyltransferase family 2 protein</fullName>
    </submittedName>
</protein>
<evidence type="ECO:0000313" key="2">
    <source>
        <dbReference type="EMBL" id="HJB40706.1"/>
    </source>
</evidence>
<dbReference type="SUPFAM" id="SSF53448">
    <property type="entry name" value="Nucleotide-diphospho-sugar transferases"/>
    <property type="match status" value="2"/>
</dbReference>
<feature type="domain" description="Glycosyltransferase 2-like" evidence="1">
    <location>
        <begin position="91"/>
        <end position="202"/>
    </location>
</feature>
<dbReference type="InterPro" id="IPR029044">
    <property type="entry name" value="Nucleotide-diphossugar_trans"/>
</dbReference>
<evidence type="ECO:0000313" key="3">
    <source>
        <dbReference type="Proteomes" id="UP000824209"/>
    </source>
</evidence>
<dbReference type="PANTHER" id="PTHR43179">
    <property type="entry name" value="RHAMNOSYLTRANSFERASE WBBL"/>
    <property type="match status" value="1"/>
</dbReference>
<comment type="caution">
    <text evidence="2">The sequence shown here is derived from an EMBL/GenBank/DDBJ whole genome shotgun (WGS) entry which is preliminary data.</text>
</comment>
<evidence type="ECO:0000259" key="1">
    <source>
        <dbReference type="Pfam" id="PF00535"/>
    </source>
</evidence>
<accession>A0A9D2M3D4</accession>
<dbReference type="Gene3D" id="3.90.550.10">
    <property type="entry name" value="Spore Coat Polysaccharide Biosynthesis Protein SpsA, Chain A"/>
    <property type="match status" value="2"/>
</dbReference>
<dbReference type="EMBL" id="DWYA01000088">
    <property type="protein sequence ID" value="HJB40706.1"/>
    <property type="molecule type" value="Genomic_DNA"/>
</dbReference>
<dbReference type="Proteomes" id="UP000824209">
    <property type="component" value="Unassembled WGS sequence"/>
</dbReference>
<dbReference type="Pfam" id="PF00535">
    <property type="entry name" value="Glycos_transf_2"/>
    <property type="match status" value="2"/>
</dbReference>